<keyword evidence="4" id="KW-1185">Reference proteome</keyword>
<proteinExistence type="predicted"/>
<evidence type="ECO:0000259" key="2">
    <source>
        <dbReference type="Pfam" id="PF07811"/>
    </source>
</evidence>
<dbReference type="EMBL" id="JAGIOO010000001">
    <property type="protein sequence ID" value="MBP2474849.1"/>
    <property type="molecule type" value="Genomic_DNA"/>
</dbReference>
<comment type="caution">
    <text evidence="3">The sequence shown here is derived from an EMBL/GenBank/DDBJ whole genome shotgun (WGS) entry which is preliminary data.</text>
</comment>
<dbReference type="Pfam" id="PF07811">
    <property type="entry name" value="TadE"/>
    <property type="match status" value="1"/>
</dbReference>
<evidence type="ECO:0000256" key="1">
    <source>
        <dbReference type="SAM" id="MobiDB-lite"/>
    </source>
</evidence>
<dbReference type="RefSeq" id="WP_249044327.1">
    <property type="nucleotide sequence ID" value="NZ_JAGIOO010000001.1"/>
</dbReference>
<reference evidence="3 4" key="1">
    <citation type="submission" date="2021-03" db="EMBL/GenBank/DDBJ databases">
        <title>Sequencing the genomes of 1000 actinobacteria strains.</title>
        <authorList>
            <person name="Klenk H.-P."/>
        </authorList>
    </citation>
    <scope>NUCLEOTIDE SEQUENCE [LARGE SCALE GENOMIC DNA]</scope>
    <source>
        <strain evidence="3 4">DSM 44580</strain>
    </source>
</reference>
<name>A0ABS5AF81_9PSEU</name>
<dbReference type="Proteomes" id="UP001519363">
    <property type="component" value="Unassembled WGS sequence"/>
</dbReference>
<sequence>MMSREQAQRWRRRRADRGRGDGRPRRRHGKTASRGRVRRLLRGDRGAVSAELVIATPLLLLMLLAIVQFALWSHATHIAQAAASQGLAAARAQNGTAAAGSASAQQMLDQLARGPLTGTSVGADRTANSASIRISGTATSVVPFLSLPVHAEASGPVERFVPDLASGG</sequence>
<dbReference type="InterPro" id="IPR012495">
    <property type="entry name" value="TadE-like_dom"/>
</dbReference>
<feature type="compositionally biased region" description="Basic residues" evidence="1">
    <location>
        <begin position="24"/>
        <end position="38"/>
    </location>
</feature>
<evidence type="ECO:0000313" key="4">
    <source>
        <dbReference type="Proteomes" id="UP001519363"/>
    </source>
</evidence>
<protein>
    <submittedName>
        <fullName evidence="3">Flp pilus assembly protein TadG</fullName>
    </submittedName>
</protein>
<gene>
    <name evidence="3" type="ORF">JOF53_003721</name>
</gene>
<organism evidence="3 4">
    <name type="scientific">Crossiella equi</name>
    <dbReference type="NCBI Taxonomy" id="130796"/>
    <lineage>
        <taxon>Bacteria</taxon>
        <taxon>Bacillati</taxon>
        <taxon>Actinomycetota</taxon>
        <taxon>Actinomycetes</taxon>
        <taxon>Pseudonocardiales</taxon>
        <taxon>Pseudonocardiaceae</taxon>
        <taxon>Crossiella</taxon>
    </lineage>
</organism>
<feature type="domain" description="TadE-like" evidence="2">
    <location>
        <begin position="46"/>
        <end position="86"/>
    </location>
</feature>
<evidence type="ECO:0000313" key="3">
    <source>
        <dbReference type="EMBL" id="MBP2474849.1"/>
    </source>
</evidence>
<feature type="region of interest" description="Disordered" evidence="1">
    <location>
        <begin position="1"/>
        <end position="38"/>
    </location>
</feature>
<accession>A0ABS5AF81</accession>